<dbReference type="Gene3D" id="3.40.50.2000">
    <property type="entry name" value="Glycogen Phosphorylase B"/>
    <property type="match status" value="1"/>
</dbReference>
<evidence type="ECO:0000313" key="2">
    <source>
        <dbReference type="Proteomes" id="UP000289738"/>
    </source>
</evidence>
<protein>
    <submittedName>
        <fullName evidence="1">Uncharacterized protein</fullName>
    </submittedName>
</protein>
<organism evidence="1 2">
    <name type="scientific">Arachis hypogaea</name>
    <name type="common">Peanut</name>
    <dbReference type="NCBI Taxonomy" id="3818"/>
    <lineage>
        <taxon>Eukaryota</taxon>
        <taxon>Viridiplantae</taxon>
        <taxon>Streptophyta</taxon>
        <taxon>Embryophyta</taxon>
        <taxon>Tracheophyta</taxon>
        <taxon>Spermatophyta</taxon>
        <taxon>Magnoliopsida</taxon>
        <taxon>eudicotyledons</taxon>
        <taxon>Gunneridae</taxon>
        <taxon>Pentapetalae</taxon>
        <taxon>rosids</taxon>
        <taxon>fabids</taxon>
        <taxon>Fabales</taxon>
        <taxon>Fabaceae</taxon>
        <taxon>Papilionoideae</taxon>
        <taxon>50 kb inversion clade</taxon>
        <taxon>dalbergioids sensu lato</taxon>
        <taxon>Dalbergieae</taxon>
        <taxon>Pterocarpus clade</taxon>
        <taxon>Arachis</taxon>
    </lineage>
</organism>
<name>A0A444WZB3_ARAHY</name>
<accession>A0A444WZB3</accession>
<evidence type="ECO:0000313" key="1">
    <source>
        <dbReference type="EMBL" id="RYQ82730.1"/>
    </source>
</evidence>
<dbReference type="Proteomes" id="UP000289738">
    <property type="component" value="Chromosome B10"/>
</dbReference>
<dbReference type="STRING" id="3818.A0A444WZB3"/>
<sequence>MCFTQCKNLMQRGLTPLKDAKYLTNGHLETIIDWILGMKNLSLRDLPGIYHTTDPNDKLLESVVEQIEAASRASAILLPTFDAWRLMC</sequence>
<comment type="caution">
    <text evidence="1">The sequence shown here is derived from an EMBL/GenBank/DDBJ whole genome shotgun (WGS) entry which is preliminary data.</text>
</comment>
<keyword evidence="2" id="KW-1185">Reference proteome</keyword>
<gene>
    <name evidence="1" type="ORF">Ahy_B10g101299</name>
</gene>
<proteinExistence type="predicted"/>
<reference evidence="1 2" key="1">
    <citation type="submission" date="2019-01" db="EMBL/GenBank/DDBJ databases">
        <title>Sequencing of cultivated peanut Arachis hypogaea provides insights into genome evolution and oil improvement.</title>
        <authorList>
            <person name="Chen X."/>
        </authorList>
    </citation>
    <scope>NUCLEOTIDE SEQUENCE [LARGE SCALE GENOMIC DNA]</scope>
    <source>
        <strain evidence="2">cv. Fuhuasheng</strain>
        <tissue evidence="1">Leaves</tissue>
    </source>
</reference>
<dbReference type="AlphaFoldDB" id="A0A444WZB3"/>
<dbReference type="EMBL" id="SDMP01000020">
    <property type="protein sequence ID" value="RYQ82730.1"/>
    <property type="molecule type" value="Genomic_DNA"/>
</dbReference>
<dbReference type="SUPFAM" id="SSF53756">
    <property type="entry name" value="UDP-Glycosyltransferase/glycogen phosphorylase"/>
    <property type="match status" value="1"/>
</dbReference>